<evidence type="ECO:0000256" key="8">
    <source>
        <dbReference type="ARBA" id="ARBA00023242"/>
    </source>
</evidence>
<feature type="compositionally biased region" description="Basic and acidic residues" evidence="9">
    <location>
        <begin position="317"/>
        <end position="330"/>
    </location>
</feature>
<dbReference type="GO" id="GO:0032221">
    <property type="term" value="C:Rpd3S complex"/>
    <property type="evidence" value="ECO:0007669"/>
    <property type="project" value="TreeGrafter"/>
</dbReference>
<dbReference type="EMBL" id="LVYI01000005">
    <property type="protein sequence ID" value="OAP59615.1"/>
    <property type="molecule type" value="Genomic_DNA"/>
</dbReference>
<dbReference type="PANTHER" id="PTHR10880">
    <property type="entry name" value="MORTALITY FACTOR 4-LIKE PROTEIN"/>
    <property type="match status" value="1"/>
</dbReference>
<dbReference type="GO" id="GO:0006338">
    <property type="term" value="P:chromatin remodeling"/>
    <property type="evidence" value="ECO:0007669"/>
    <property type="project" value="UniProtKB-ARBA"/>
</dbReference>
<dbReference type="GO" id="GO:0035267">
    <property type="term" value="C:NuA4 histone acetyltransferase complex"/>
    <property type="evidence" value="ECO:0007669"/>
    <property type="project" value="TreeGrafter"/>
</dbReference>
<evidence type="ECO:0000259" key="10">
    <source>
        <dbReference type="SMART" id="SM00298"/>
    </source>
</evidence>
<dbReference type="Gene3D" id="2.30.30.140">
    <property type="match status" value="1"/>
</dbReference>
<evidence type="ECO:0000256" key="3">
    <source>
        <dbReference type="ARBA" id="ARBA00011353"/>
    </source>
</evidence>
<sequence>MAPPSQSQSNDNRPLYHKDEKALCFHGEMLYDAKITDVERSDPDDETSPFHYKVHYKGWKNTWDDWVPQDRLRKISEENRELQATLRHQAILKANPKMAGKIRRGQGSDIGSGRGSEERTSSVPAAGGRGSKRARDNDLEKVGDDSPSHKRTRVNPHVTRDDDDDDDDFEPRLDTIPWTPGSPKNKDARRNVEKVKETPEASTSIASQLGDVDDNLDQLNTEEDQPVAKPSPGIQQRRNDDIDLTQFLYVPRKAALKATTAIAQSNSRTVQPPIKNTRTVRGKGKTKVGKTSATKGPKAQKAFGSIRSAELPSNTESKAEGAETKEDANSVKRSVRAAAAAAASLAKSKSMLTSTITTTSTSIQTGSDDESNSSESPRSSATPEAVHSKKLGNINRQLRSSKGGMASQPQLLLRPWKIKDTTNYTASEVEGLIALSPPEDEPEFLSQSSFQVSVKHKKMYNAPLIGGTTYLEKHAIDNELRDARRNGKQYSLASRRGQTQELPPHFEELPSDIDSDGDGEDPGAFEVDPPGSNTPLDALKYPNRLIEKINSDGDKFPLGWSEEHLKCIPDSGLVGIREELLAKLPYSVLENRPHWVLKEVPNSAPFWDRYEQENEGDIIKGFIAKAKRTSTDDHHALHVLANVATEQAFEAAAQASRCIGTITADDIAAAAQASQPVTITSHDLDLEGRSCKRCIRYKEDAFYTRPSVRINVPDHLKNLLVDDWENVTKSLLLVPLPSKAPANYIIDEYFNYEKMNRRLCSPDADILEEFCAGLKMYFEKAVRKLWESGRHKEWEGKGPGDCYGAEHLTRMIVNLPEMIAQTNMDADAVLRLKTELSKFVVWLSRNSEKYFCAKYEKPSAEYLENTQ</sequence>
<evidence type="ECO:0000256" key="2">
    <source>
        <dbReference type="ARBA" id="ARBA00009093"/>
    </source>
</evidence>
<keyword evidence="8" id="KW-0539">Nucleus</keyword>
<dbReference type="Pfam" id="PF05712">
    <property type="entry name" value="MRG"/>
    <property type="match status" value="1"/>
</dbReference>
<proteinExistence type="inferred from homology"/>
<feature type="compositionally biased region" description="Low complexity" evidence="9">
    <location>
        <begin position="336"/>
        <end position="366"/>
    </location>
</feature>
<dbReference type="GeneID" id="30011081"/>
<evidence type="ECO:0000313" key="11">
    <source>
        <dbReference type="EMBL" id="OAP59615.1"/>
    </source>
</evidence>
<dbReference type="AlphaFoldDB" id="A0A178ZKR0"/>
<feature type="region of interest" description="Disordered" evidence="9">
    <location>
        <begin position="488"/>
        <end position="536"/>
    </location>
</feature>
<organism evidence="11 12">
    <name type="scientific">Fonsecaea erecta</name>
    <dbReference type="NCBI Taxonomy" id="1367422"/>
    <lineage>
        <taxon>Eukaryota</taxon>
        <taxon>Fungi</taxon>
        <taxon>Dikarya</taxon>
        <taxon>Ascomycota</taxon>
        <taxon>Pezizomycotina</taxon>
        <taxon>Eurotiomycetes</taxon>
        <taxon>Chaetothyriomycetidae</taxon>
        <taxon>Chaetothyriales</taxon>
        <taxon>Herpotrichiellaceae</taxon>
        <taxon>Fonsecaea</taxon>
    </lineage>
</organism>
<dbReference type="InterPro" id="IPR016197">
    <property type="entry name" value="Chromo-like_dom_sf"/>
</dbReference>
<feature type="domain" description="Chromo" evidence="10">
    <location>
        <begin position="30"/>
        <end position="90"/>
    </location>
</feature>
<comment type="similarity">
    <text evidence="2">Belongs to the MRG family.</text>
</comment>
<evidence type="ECO:0000256" key="7">
    <source>
        <dbReference type="ARBA" id="ARBA00023163"/>
    </source>
</evidence>
<evidence type="ECO:0000256" key="9">
    <source>
        <dbReference type="SAM" id="MobiDB-lite"/>
    </source>
</evidence>
<evidence type="ECO:0000256" key="1">
    <source>
        <dbReference type="ARBA" id="ARBA00004123"/>
    </source>
</evidence>
<dbReference type="GO" id="GO:0006355">
    <property type="term" value="P:regulation of DNA-templated transcription"/>
    <property type="evidence" value="ECO:0007669"/>
    <property type="project" value="InterPro"/>
</dbReference>
<name>A0A178ZKR0_9EURO</name>
<dbReference type="STRING" id="1367422.A0A178ZKR0"/>
<dbReference type="RefSeq" id="XP_018692982.1">
    <property type="nucleotide sequence ID" value="XM_018838422.1"/>
</dbReference>
<comment type="subunit">
    <text evidence="3">Component of the NuA4 histone acetyltransferase complex.</text>
</comment>
<feature type="region of interest" description="Disordered" evidence="9">
    <location>
        <begin position="91"/>
        <end position="240"/>
    </location>
</feature>
<feature type="region of interest" description="Disordered" evidence="9">
    <location>
        <begin position="263"/>
        <end position="408"/>
    </location>
</feature>
<dbReference type="PROSITE" id="PS51640">
    <property type="entry name" value="MRG"/>
    <property type="match status" value="1"/>
</dbReference>
<reference evidence="11 12" key="1">
    <citation type="submission" date="2016-04" db="EMBL/GenBank/DDBJ databases">
        <title>Draft genome of Fonsecaea erecta CBS 125763.</title>
        <authorList>
            <person name="Weiss V.A."/>
            <person name="Vicente V.A."/>
            <person name="Raittz R.T."/>
            <person name="Moreno L.F."/>
            <person name="De Souza E.M."/>
            <person name="Pedrosa F.O."/>
            <person name="Steffens M.B."/>
            <person name="Faoro H."/>
            <person name="Tadra-Sfeir M.Z."/>
            <person name="Najafzadeh M.J."/>
            <person name="Felipe M.S."/>
            <person name="Teixeira M."/>
            <person name="Sun J."/>
            <person name="Xi L."/>
            <person name="Gomes R."/>
            <person name="De Azevedo C.M."/>
            <person name="Salgado C.G."/>
            <person name="Da Silva M.B."/>
            <person name="Nascimento M.F."/>
            <person name="Queiroz-Telles F."/>
            <person name="Attili D.S."/>
            <person name="Gorbushina A."/>
        </authorList>
    </citation>
    <scope>NUCLEOTIDE SEQUENCE [LARGE SCALE GENOMIC DNA]</scope>
    <source>
        <strain evidence="11 12">CBS 125763</strain>
    </source>
</reference>
<dbReference type="InterPro" id="IPR008676">
    <property type="entry name" value="MRG"/>
</dbReference>
<feature type="compositionally biased region" description="Polar residues" evidence="9">
    <location>
        <begin position="263"/>
        <end position="276"/>
    </location>
</feature>
<comment type="caution">
    <text evidence="11">The sequence shown here is derived from an EMBL/GenBank/DDBJ whole genome shotgun (WGS) entry which is preliminary data.</text>
</comment>
<gene>
    <name evidence="11" type="ORF">AYL99_06913</name>
</gene>
<feature type="compositionally biased region" description="Basic residues" evidence="9">
    <location>
        <begin position="278"/>
        <end position="288"/>
    </location>
</feature>
<feature type="compositionally biased region" description="Basic and acidic residues" evidence="9">
    <location>
        <begin position="184"/>
        <end position="199"/>
    </location>
</feature>
<keyword evidence="12" id="KW-1185">Reference proteome</keyword>
<evidence type="ECO:0000256" key="4">
    <source>
        <dbReference type="ARBA" id="ARBA00018505"/>
    </source>
</evidence>
<keyword evidence="6" id="KW-0805">Transcription regulation</keyword>
<evidence type="ECO:0000256" key="5">
    <source>
        <dbReference type="ARBA" id="ARBA00022853"/>
    </source>
</evidence>
<dbReference type="Proteomes" id="UP000078343">
    <property type="component" value="Unassembled WGS sequence"/>
</dbReference>
<evidence type="ECO:0000313" key="12">
    <source>
        <dbReference type="Proteomes" id="UP000078343"/>
    </source>
</evidence>
<protein>
    <recommendedName>
        <fullName evidence="4">Chromatin modification-related protein EAF3</fullName>
    </recommendedName>
</protein>
<dbReference type="Pfam" id="PF22732">
    <property type="entry name" value="MSL3_chromo-like"/>
    <property type="match status" value="1"/>
</dbReference>
<keyword evidence="5" id="KW-0156">Chromatin regulator</keyword>
<accession>A0A178ZKR0</accession>
<evidence type="ECO:0000256" key="6">
    <source>
        <dbReference type="ARBA" id="ARBA00023015"/>
    </source>
</evidence>
<keyword evidence="7" id="KW-0804">Transcription</keyword>
<dbReference type="SUPFAM" id="SSF54160">
    <property type="entry name" value="Chromo domain-like"/>
    <property type="match status" value="1"/>
</dbReference>
<dbReference type="OrthoDB" id="124855at2759"/>
<feature type="compositionally biased region" description="Acidic residues" evidence="9">
    <location>
        <begin position="211"/>
        <end position="225"/>
    </location>
</feature>
<comment type="subcellular location">
    <subcellularLocation>
        <location evidence="1">Nucleus</location>
    </subcellularLocation>
</comment>
<feature type="compositionally biased region" description="Basic and acidic residues" evidence="9">
    <location>
        <begin position="133"/>
        <end position="148"/>
    </location>
</feature>
<feature type="compositionally biased region" description="Acidic residues" evidence="9">
    <location>
        <begin position="509"/>
        <end position="523"/>
    </location>
</feature>
<dbReference type="InterPro" id="IPR053820">
    <property type="entry name" value="MSL3_chromo-like"/>
</dbReference>
<dbReference type="PANTHER" id="PTHR10880:SF15">
    <property type="entry name" value="MSL COMPLEX SUBUNIT 3"/>
    <property type="match status" value="1"/>
</dbReference>
<dbReference type="SMART" id="SM00298">
    <property type="entry name" value="CHROMO"/>
    <property type="match status" value="1"/>
</dbReference>
<dbReference type="InterPro" id="IPR038217">
    <property type="entry name" value="MRG_C_sf"/>
</dbReference>
<dbReference type="InterPro" id="IPR000953">
    <property type="entry name" value="Chromo/chromo_shadow_dom"/>
</dbReference>
<dbReference type="CDD" id="cd18983">
    <property type="entry name" value="CBD_MSL3_like"/>
    <property type="match status" value="1"/>
</dbReference>
<dbReference type="Gene3D" id="1.10.274.30">
    <property type="entry name" value="MRG domain"/>
    <property type="match status" value="1"/>
</dbReference>
<dbReference type="InterPro" id="IPR026541">
    <property type="entry name" value="MRG_dom"/>
</dbReference>
<feature type="compositionally biased region" description="Polar residues" evidence="9">
    <location>
        <begin position="488"/>
        <end position="501"/>
    </location>
</feature>